<evidence type="ECO:0008006" key="4">
    <source>
        <dbReference type="Google" id="ProtNLM"/>
    </source>
</evidence>
<feature type="transmembrane region" description="Helical" evidence="1">
    <location>
        <begin position="42"/>
        <end position="62"/>
    </location>
</feature>
<name>A0ABW6JWL4_9BACI</name>
<keyword evidence="1" id="KW-1133">Transmembrane helix</keyword>
<protein>
    <recommendedName>
        <fullName evidence="4">DUF3995 domain-containing protein</fullName>
    </recommendedName>
</protein>
<dbReference type="InterPro" id="IPR058724">
    <property type="entry name" value="YhzF"/>
</dbReference>
<accession>A0ABW6JWL4</accession>
<sequence length="63" mass="6640">MSGVTAGIFTIGTLLIAGGVHFYLAIKKPGVYPPKYILKRRAAAFAAGGIGFMLLGVIMHSFK</sequence>
<feature type="transmembrane region" description="Helical" evidence="1">
    <location>
        <begin position="6"/>
        <end position="26"/>
    </location>
</feature>
<evidence type="ECO:0000313" key="3">
    <source>
        <dbReference type="Proteomes" id="UP001601058"/>
    </source>
</evidence>
<keyword evidence="3" id="KW-1185">Reference proteome</keyword>
<evidence type="ECO:0000256" key="1">
    <source>
        <dbReference type="SAM" id="Phobius"/>
    </source>
</evidence>
<comment type="caution">
    <text evidence="2">The sequence shown here is derived from an EMBL/GenBank/DDBJ whole genome shotgun (WGS) entry which is preliminary data.</text>
</comment>
<dbReference type="Pfam" id="PF26302">
    <property type="entry name" value="YhzF"/>
    <property type="match status" value="1"/>
</dbReference>
<reference evidence="2 3" key="1">
    <citation type="submission" date="2024-08" db="EMBL/GenBank/DDBJ databases">
        <title>Two novel Cytobacillus novel species.</title>
        <authorList>
            <person name="Liu G."/>
        </authorList>
    </citation>
    <scope>NUCLEOTIDE SEQUENCE [LARGE SCALE GENOMIC DNA]</scope>
    <source>
        <strain evidence="2 3">FJAT-53684</strain>
    </source>
</reference>
<dbReference type="RefSeq" id="WP_389217924.1">
    <property type="nucleotide sequence ID" value="NZ_JBIACJ010000003.1"/>
</dbReference>
<keyword evidence="1" id="KW-0472">Membrane</keyword>
<organism evidence="2 3">
    <name type="scientific">Cytobacillus mangrovibacter</name>
    <dbReference type="NCBI Taxonomy" id="3299024"/>
    <lineage>
        <taxon>Bacteria</taxon>
        <taxon>Bacillati</taxon>
        <taxon>Bacillota</taxon>
        <taxon>Bacilli</taxon>
        <taxon>Bacillales</taxon>
        <taxon>Bacillaceae</taxon>
        <taxon>Cytobacillus</taxon>
    </lineage>
</organism>
<gene>
    <name evidence="2" type="ORF">ACFYKT_07925</name>
</gene>
<evidence type="ECO:0000313" key="2">
    <source>
        <dbReference type="EMBL" id="MFE8696281.1"/>
    </source>
</evidence>
<dbReference type="EMBL" id="JBIACJ010000003">
    <property type="protein sequence ID" value="MFE8696281.1"/>
    <property type="molecule type" value="Genomic_DNA"/>
</dbReference>
<proteinExistence type="predicted"/>
<dbReference type="Proteomes" id="UP001601058">
    <property type="component" value="Unassembled WGS sequence"/>
</dbReference>
<keyword evidence="1" id="KW-0812">Transmembrane</keyword>